<dbReference type="EC" id="3.1.1.61" evidence="4"/>
<dbReference type="InterPro" id="IPR001789">
    <property type="entry name" value="Sig_transdc_resp-reg_receiver"/>
</dbReference>
<dbReference type="SMART" id="SM00850">
    <property type="entry name" value="LytTR"/>
    <property type="match status" value="1"/>
</dbReference>
<dbReference type="GO" id="GO:0000160">
    <property type="term" value="P:phosphorelay signal transduction system"/>
    <property type="evidence" value="ECO:0007669"/>
    <property type="project" value="InterPro"/>
</dbReference>
<dbReference type="CDD" id="cd17534">
    <property type="entry name" value="REC_DC-like"/>
    <property type="match status" value="1"/>
</dbReference>
<evidence type="ECO:0000259" key="3">
    <source>
        <dbReference type="PROSITE" id="PS50930"/>
    </source>
</evidence>
<dbReference type="InterPro" id="IPR050595">
    <property type="entry name" value="Bact_response_regulator"/>
</dbReference>
<dbReference type="PROSITE" id="PS50110">
    <property type="entry name" value="RESPONSE_REGULATORY"/>
    <property type="match status" value="1"/>
</dbReference>
<evidence type="ECO:0000259" key="2">
    <source>
        <dbReference type="PROSITE" id="PS50110"/>
    </source>
</evidence>
<name>A0A644WQJ5_9ZZZZ</name>
<evidence type="ECO:0000256" key="1">
    <source>
        <dbReference type="ARBA" id="ARBA00022553"/>
    </source>
</evidence>
<evidence type="ECO:0000313" key="4">
    <source>
        <dbReference type="EMBL" id="MPM06155.1"/>
    </source>
</evidence>
<dbReference type="InterPro" id="IPR007492">
    <property type="entry name" value="LytTR_DNA-bd_dom"/>
</dbReference>
<proteinExistence type="predicted"/>
<accession>A0A644WQJ5</accession>
<comment type="caution">
    <text evidence="4">The sequence shown here is derived from an EMBL/GenBank/DDBJ whole genome shotgun (WGS) entry which is preliminary data.</text>
</comment>
<dbReference type="Pfam" id="PF00072">
    <property type="entry name" value="Response_reg"/>
    <property type="match status" value="1"/>
</dbReference>
<sequence>MSKIKIVIVEDETIVAKDIQNILNNIGYQVAAVVSSGEKALAEVEKNMPGLVLMDIMLKGDMSGIQAAEIIRERYDIPVVFLTAYADETTIEKAKSAIPYGYIIKPFKEKELHTTIEMALNKHQSDMELKKERNLLHSIALNKDDKESIFVRADYRLNKVNFKEIYFVEALKDYVVINTADNIYTTHTTMKEMMRILPEKDFVRVHRSYIVRLDKIFSIKYPDLVIEGKMKVIPIGGLYRKELFSRLNLI</sequence>
<dbReference type="PANTHER" id="PTHR44591:SF3">
    <property type="entry name" value="RESPONSE REGULATORY DOMAIN-CONTAINING PROTEIN"/>
    <property type="match status" value="1"/>
</dbReference>
<dbReference type="PANTHER" id="PTHR44591">
    <property type="entry name" value="STRESS RESPONSE REGULATOR PROTEIN 1"/>
    <property type="match status" value="1"/>
</dbReference>
<dbReference type="Gene3D" id="2.40.50.1020">
    <property type="entry name" value="LytTr DNA-binding domain"/>
    <property type="match status" value="1"/>
</dbReference>
<feature type="domain" description="Response regulatory" evidence="2">
    <location>
        <begin position="5"/>
        <end position="120"/>
    </location>
</feature>
<dbReference type="Pfam" id="PF04397">
    <property type="entry name" value="LytTR"/>
    <property type="match status" value="1"/>
</dbReference>
<organism evidence="4">
    <name type="scientific">bioreactor metagenome</name>
    <dbReference type="NCBI Taxonomy" id="1076179"/>
    <lineage>
        <taxon>unclassified sequences</taxon>
        <taxon>metagenomes</taxon>
        <taxon>ecological metagenomes</taxon>
    </lineage>
</organism>
<dbReference type="Gene3D" id="3.40.50.2300">
    <property type="match status" value="1"/>
</dbReference>
<dbReference type="EMBL" id="VSSQ01001203">
    <property type="protein sequence ID" value="MPM06155.1"/>
    <property type="molecule type" value="Genomic_DNA"/>
</dbReference>
<reference evidence="4" key="1">
    <citation type="submission" date="2019-08" db="EMBL/GenBank/DDBJ databases">
        <authorList>
            <person name="Kucharzyk K."/>
            <person name="Murdoch R.W."/>
            <person name="Higgins S."/>
            <person name="Loffler F."/>
        </authorList>
    </citation>
    <scope>NUCLEOTIDE SEQUENCE</scope>
</reference>
<dbReference type="PROSITE" id="PS50930">
    <property type="entry name" value="HTH_LYTTR"/>
    <property type="match status" value="1"/>
</dbReference>
<keyword evidence="1" id="KW-0597">Phosphoprotein</keyword>
<dbReference type="InterPro" id="IPR011006">
    <property type="entry name" value="CheY-like_superfamily"/>
</dbReference>
<dbReference type="GO" id="GO:0003677">
    <property type="term" value="F:DNA binding"/>
    <property type="evidence" value="ECO:0007669"/>
    <property type="project" value="InterPro"/>
</dbReference>
<gene>
    <name evidence="4" type="primary">cheB_24</name>
    <name evidence="4" type="ORF">SDC9_52451</name>
</gene>
<dbReference type="SUPFAM" id="SSF52172">
    <property type="entry name" value="CheY-like"/>
    <property type="match status" value="1"/>
</dbReference>
<protein>
    <submittedName>
        <fullName evidence="4">Chemotaxis response regulator protein-glutamate methylesterase</fullName>
        <ecNumber evidence="4">3.1.1.61</ecNumber>
    </submittedName>
</protein>
<dbReference type="SMART" id="SM00448">
    <property type="entry name" value="REC"/>
    <property type="match status" value="1"/>
</dbReference>
<dbReference type="GO" id="GO:0008984">
    <property type="term" value="F:protein-glutamate methylesterase activity"/>
    <property type="evidence" value="ECO:0007669"/>
    <property type="project" value="UniProtKB-EC"/>
</dbReference>
<feature type="domain" description="HTH LytTR-type" evidence="3">
    <location>
        <begin position="159"/>
        <end position="249"/>
    </location>
</feature>
<dbReference type="AlphaFoldDB" id="A0A644WQJ5"/>
<keyword evidence="4" id="KW-0378">Hydrolase</keyword>